<dbReference type="Gene3D" id="4.10.220.110">
    <property type="match status" value="1"/>
</dbReference>
<dbReference type="AlphaFoldDB" id="A0A9X9WKC1"/>
<evidence type="ECO:0000259" key="5">
    <source>
        <dbReference type="Pfam" id="PF22178"/>
    </source>
</evidence>
<comment type="caution">
    <text evidence="6">The sequence shown here is derived from an EMBL/GenBank/DDBJ whole genome shotgun (WGS) entry which is preliminary data.</text>
</comment>
<dbReference type="InterPro" id="IPR037026">
    <property type="entry name" value="Vgr_OB-fold_dom_sf"/>
</dbReference>
<dbReference type="EMBL" id="JAAEDK010000037">
    <property type="protein sequence ID" value="MBR0660781.1"/>
    <property type="molecule type" value="Genomic_DNA"/>
</dbReference>
<dbReference type="Pfam" id="PF22178">
    <property type="entry name" value="Gp5_trimer_C"/>
    <property type="match status" value="1"/>
</dbReference>
<dbReference type="NCBIfam" id="TIGR03361">
    <property type="entry name" value="VI_Rhs_Vgr"/>
    <property type="match status" value="1"/>
</dbReference>
<protein>
    <submittedName>
        <fullName evidence="6">Type VI secretion system tip protein VgrG</fullName>
    </submittedName>
</protein>
<feature type="domain" description="Gp5/Type VI secretion system Vgr protein OB-fold" evidence="4">
    <location>
        <begin position="463"/>
        <end position="536"/>
    </location>
</feature>
<dbReference type="InterPro" id="IPR050708">
    <property type="entry name" value="T6SS_VgrG/RHS"/>
</dbReference>
<reference evidence="6" key="1">
    <citation type="submission" date="2020-01" db="EMBL/GenBank/DDBJ databases">
        <authorList>
            <person name="Rat A."/>
        </authorList>
    </citation>
    <scope>NUCLEOTIDE SEQUENCE</scope>
    <source>
        <strain evidence="6">LMG 31161</strain>
    </source>
</reference>
<gene>
    <name evidence="6" type="primary">tssI</name>
    <name evidence="6" type="ORF">GXW75_16100</name>
</gene>
<evidence type="ECO:0000256" key="3">
    <source>
        <dbReference type="ARBA" id="ARBA00022525"/>
    </source>
</evidence>
<keyword evidence="3" id="KW-0964">Secreted</keyword>
<dbReference type="InterPro" id="IPR006531">
    <property type="entry name" value="Gp5/Vgr_OB"/>
</dbReference>
<evidence type="ECO:0000259" key="4">
    <source>
        <dbReference type="Pfam" id="PF04717"/>
    </source>
</evidence>
<evidence type="ECO:0000256" key="1">
    <source>
        <dbReference type="ARBA" id="ARBA00004613"/>
    </source>
</evidence>
<dbReference type="Gene3D" id="2.40.50.230">
    <property type="entry name" value="Gp5 N-terminal domain"/>
    <property type="match status" value="1"/>
</dbReference>
<evidence type="ECO:0000313" key="7">
    <source>
        <dbReference type="Proteomes" id="UP001138708"/>
    </source>
</evidence>
<comment type="similarity">
    <text evidence="2">Belongs to the VgrG protein family.</text>
</comment>
<evidence type="ECO:0000313" key="6">
    <source>
        <dbReference type="EMBL" id="MBR0660781.1"/>
    </source>
</evidence>
<dbReference type="PANTHER" id="PTHR32305:SF15">
    <property type="entry name" value="PROTEIN RHSA-RELATED"/>
    <property type="match status" value="1"/>
</dbReference>
<reference evidence="6" key="2">
    <citation type="journal article" date="2021" name="Syst. Appl. Microbiol.">
        <title>Roseomonas hellenica sp. nov., isolated from roots of wild-growing Alkanna tinctoria.</title>
        <authorList>
            <person name="Rat A."/>
            <person name="Naranjo H.D."/>
            <person name="Lebbe L."/>
            <person name="Cnockaert M."/>
            <person name="Krigas N."/>
            <person name="Grigoriadou K."/>
            <person name="Maloupa E."/>
            <person name="Willems A."/>
        </authorList>
    </citation>
    <scope>NUCLEOTIDE SEQUENCE</scope>
    <source>
        <strain evidence="6">LMG 31161</strain>
    </source>
</reference>
<dbReference type="InterPro" id="IPR054030">
    <property type="entry name" value="Gp5_Vgr_C"/>
</dbReference>
<proteinExistence type="inferred from homology"/>
<accession>A0A9X9WKC1</accession>
<dbReference type="Gene3D" id="2.30.110.50">
    <property type="match status" value="1"/>
</dbReference>
<dbReference type="NCBIfam" id="TIGR01646">
    <property type="entry name" value="vgr_GE"/>
    <property type="match status" value="1"/>
</dbReference>
<dbReference type="Pfam" id="PF04717">
    <property type="entry name" value="Phage_base_V"/>
    <property type="match status" value="1"/>
</dbReference>
<comment type="subcellular location">
    <subcellularLocation>
        <location evidence="1">Secreted</location>
    </subcellularLocation>
</comment>
<dbReference type="InterPro" id="IPR017847">
    <property type="entry name" value="T6SS_RhsGE_Vgr_subset"/>
</dbReference>
<organism evidence="6 7">
    <name type="scientific">Neoroseomonas oryzicola</name>
    <dbReference type="NCBI Taxonomy" id="535904"/>
    <lineage>
        <taxon>Bacteria</taxon>
        <taxon>Pseudomonadati</taxon>
        <taxon>Pseudomonadota</taxon>
        <taxon>Alphaproteobacteria</taxon>
        <taxon>Acetobacterales</taxon>
        <taxon>Acetobacteraceae</taxon>
        <taxon>Neoroseomonas</taxon>
    </lineage>
</organism>
<dbReference type="Proteomes" id="UP001138708">
    <property type="component" value="Unassembled WGS sequence"/>
</dbReference>
<dbReference type="SUPFAM" id="SSF69255">
    <property type="entry name" value="gp5 N-terminal domain-like"/>
    <property type="match status" value="1"/>
</dbReference>
<dbReference type="InterPro" id="IPR006533">
    <property type="entry name" value="T6SS_Vgr_RhsGE"/>
</dbReference>
<dbReference type="GO" id="GO:0005576">
    <property type="term" value="C:extracellular region"/>
    <property type="evidence" value="ECO:0007669"/>
    <property type="project" value="UniProtKB-SubCell"/>
</dbReference>
<dbReference type="Pfam" id="PF05954">
    <property type="entry name" value="Phage_GPD"/>
    <property type="match status" value="1"/>
</dbReference>
<dbReference type="Gene3D" id="3.55.50.10">
    <property type="entry name" value="Baseplate protein-like domains"/>
    <property type="match status" value="1"/>
</dbReference>
<dbReference type="SUPFAM" id="SSF69349">
    <property type="entry name" value="Phage fibre proteins"/>
    <property type="match status" value="1"/>
</dbReference>
<dbReference type="PANTHER" id="PTHR32305">
    <property type="match status" value="1"/>
</dbReference>
<feature type="domain" description="Gp5/Type VI secretion system Vgr C-terminal trimerisation" evidence="5">
    <location>
        <begin position="554"/>
        <end position="654"/>
    </location>
</feature>
<sequence length="796" mass="88158">MPLRSSWGGYALRRGAVGSPGLKRFSGRGGATGVRLACALRAGQLSAVEPSPRRESCQDAPADAVDVSTMAYDQSKRILAITTILGPDKVLLTELEGHDELSQPFLFKIRMATEEGPSSVQGLLGTEVTLEFGLPVDPDAPTVGVERRKFRGFIRRISRGFFSVGGMTEWQAEVVPKLWFLSRSANVKIYQDLTTNDIIQQVANKFGISKQLNANARGMTTLDLCVQYRESALDFVSRLMEKEGLFYFHDHTDSTTTLKIVDMNASCPAWALDPVPLHGHRSRGSVWRFDEEYAVQTGKWATRDFDFNGVMTQDNEQPTRFTSSPGMSTDHEVYDYPGAYGEKWMEADTIGLLTTGSGLTRVAIEREEAKYHRRRGASDISLLDPGRRLKLSADGLTDPEVLITSVHHRALDYSHWTDEMWGDRPRQQPFYENEFTCIPQSVPFRPEIRAPRPFVRGPQTAIVVGDGDIHTDKYGRVQVKFHWDRDNASASVWVRVSQGWAGAGFGQIHIPRVGEEVVVDFLEGDPDRPLITGRLYNSNNMPPYSLPANKTQYGIKTNSVDASGSNELRFEDKGGSEQIYVHAQKDLDSVVENNETRHVKVDRKTNIDANETSTIGGNKKTDVTGNFDEKVMGKETRQVFGAVTETFMSGETRTVMSKLQETVTGQLTQTVTGPYNQTVTGPMNITCAAAITVTATAGWTLLAPGGTKTVDNEFFKIGAKDVLQYAMKMTLAVNKMDLIANTAITVGGNTKMDKWTNKIDIYSMGFKKGGVDLEKDEVRIISTQSKIVQAAMHILT</sequence>
<dbReference type="SUPFAM" id="SSF69279">
    <property type="entry name" value="Phage tail proteins"/>
    <property type="match status" value="2"/>
</dbReference>
<evidence type="ECO:0000256" key="2">
    <source>
        <dbReference type="ARBA" id="ARBA00005558"/>
    </source>
</evidence>
<name>A0A9X9WKC1_9PROT</name>